<keyword evidence="3 6" id="KW-0812">Transmembrane</keyword>
<dbReference type="Proteomes" id="UP000029084">
    <property type="component" value="Chromosome"/>
</dbReference>
<feature type="transmembrane region" description="Helical" evidence="6">
    <location>
        <begin position="358"/>
        <end position="375"/>
    </location>
</feature>
<accession>A0A088E6E7</accession>
<feature type="transmembrane region" description="Helical" evidence="6">
    <location>
        <begin position="199"/>
        <end position="222"/>
    </location>
</feature>
<feature type="transmembrane region" description="Helical" evidence="6">
    <location>
        <begin position="68"/>
        <end position="87"/>
    </location>
</feature>
<evidence type="ECO:0000313" key="9">
    <source>
        <dbReference type="EMBL" id="AKV74747.1"/>
    </source>
</evidence>
<dbReference type="EMBL" id="CP012175">
    <property type="protein sequence ID" value="AKV81480.1"/>
    <property type="molecule type" value="Genomic_DNA"/>
</dbReference>
<dbReference type="InterPro" id="IPR036259">
    <property type="entry name" value="MFS_trans_sf"/>
</dbReference>
<dbReference type="OMA" id="WEYSKET"/>
<name>A0A088E6E7_9CREN</name>
<feature type="transmembrane region" description="Helical" evidence="6">
    <location>
        <begin position="21"/>
        <end position="48"/>
    </location>
</feature>
<comment type="subcellular location">
    <subcellularLocation>
        <location evidence="1">Membrane</location>
        <topology evidence="1">Multi-pass membrane protein</topology>
    </subcellularLocation>
</comment>
<dbReference type="PROSITE" id="PS50850">
    <property type="entry name" value="MFS"/>
    <property type="match status" value="1"/>
</dbReference>
<evidence type="ECO:0000313" key="12">
    <source>
        <dbReference type="EMBL" id="AKV81480.1"/>
    </source>
</evidence>
<gene>
    <name evidence="8" type="ORF">HA72_1772</name>
    <name evidence="9" type="ORF">MsedA_1811</name>
    <name evidence="10" type="ORF">MsedB_1813</name>
    <name evidence="11" type="ORF">MsedC_1811</name>
    <name evidence="12" type="ORF">MsedD_1812</name>
    <name evidence="13" type="ORF">MsedE_1813</name>
</gene>
<dbReference type="InterPro" id="IPR020846">
    <property type="entry name" value="MFS_dom"/>
</dbReference>
<dbReference type="EMBL" id="CP012176">
    <property type="protein sequence ID" value="AKV83717.1"/>
    <property type="molecule type" value="Genomic_DNA"/>
</dbReference>
<dbReference type="EMBL" id="CP012173">
    <property type="protein sequence ID" value="AKV76984.1"/>
    <property type="molecule type" value="Genomic_DNA"/>
</dbReference>
<dbReference type="EMBL" id="CP012172">
    <property type="protein sequence ID" value="AKV74747.1"/>
    <property type="molecule type" value="Genomic_DNA"/>
</dbReference>
<organism evidence="8 14">
    <name type="scientific">Metallosphaera sedula</name>
    <dbReference type="NCBI Taxonomy" id="43687"/>
    <lineage>
        <taxon>Archaea</taxon>
        <taxon>Thermoproteota</taxon>
        <taxon>Thermoprotei</taxon>
        <taxon>Sulfolobales</taxon>
        <taxon>Sulfolobaceae</taxon>
        <taxon>Metallosphaera</taxon>
    </lineage>
</organism>
<dbReference type="PANTHER" id="PTHR23511">
    <property type="entry name" value="SYNAPTIC VESICLE GLYCOPROTEIN 2"/>
    <property type="match status" value="1"/>
</dbReference>
<proteinExistence type="predicted"/>
<evidence type="ECO:0000256" key="1">
    <source>
        <dbReference type="ARBA" id="ARBA00004141"/>
    </source>
</evidence>
<evidence type="ECO:0000313" key="10">
    <source>
        <dbReference type="EMBL" id="AKV76984.1"/>
    </source>
</evidence>
<keyword evidence="4 6" id="KW-1133">Transmembrane helix</keyword>
<sequence length="489" mass="53046">MEEKNASEIIARLDRLPVWSLPATFIAVLGTGFLFTFFDIFDINVSFIQTALTTFGVSSPSSPEIPQLLGPVVLWNLVGYVIGALALTPLADRYGRKRMLMITMAITGLGSLYNALSPDYLNYLLARTITGIGVGADLAIVNTYINEVSPVNGRAKFTSLVFLFATLGAFLGLWLGLLITTPPAPFPLGLPFALGTTGIFATAGWRIMYGIGSLLALIGLLLRVELPESPRWLASKGRIMEASKIVERMEEAARKKIGELPPVPQHIEVKTITEVSYKEALRTILGNRVYLKRWIIVMSMWFFGYITVYTNAAGLTTILSSLGYPSSEAGMIASLGILGFVAVPVLLILFGDRLERKVWVPISAVIMLLGGAIMAEAGHNFFLEVLGAFVLFFGNNLWIPISYAWTTENFPTRARVTGFGLADGIGHIGGGIGAFLVALQIGNIVSHGVTSNTPLEVFMLMISFQLLSALISLAGIRTAKRRLDEISPH</sequence>
<evidence type="ECO:0000256" key="3">
    <source>
        <dbReference type="ARBA" id="ARBA00022692"/>
    </source>
</evidence>
<feature type="transmembrane region" description="Helical" evidence="6">
    <location>
        <begin position="457"/>
        <end position="476"/>
    </location>
</feature>
<reference evidence="13 15" key="3">
    <citation type="submission" date="2015-07" db="EMBL/GenBank/DDBJ databases">
        <title>Physiological, transcriptional responses and genome re-sequencing of acid resistant extremely thermoacidophilic Metallosphaera sedula SARC-M1.</title>
        <authorList>
            <person name="Ai C."/>
            <person name="McCarthy S."/>
            <person name="Eckrich V."/>
            <person name="Rudrappa D."/>
            <person name="Qiu G."/>
            <person name="Blum P."/>
        </authorList>
    </citation>
    <scope>NUCLEOTIDE SEQUENCE [LARGE SCALE GENOMIC DNA]</scope>
    <source>
        <strain evidence="13 15">SARC-M1</strain>
    </source>
</reference>
<dbReference type="CDD" id="cd17316">
    <property type="entry name" value="MFS_SV2_like"/>
    <property type="match status" value="1"/>
</dbReference>
<feature type="transmembrane region" description="Helical" evidence="6">
    <location>
        <begin position="294"/>
        <end position="319"/>
    </location>
</feature>
<dbReference type="PATRIC" id="fig|43687.5.peg.1908"/>
<reference evidence="16 17" key="2">
    <citation type="journal article" date="2015" name="Genome Announc.">
        <title>Complete Genome Sequences of Evolved Arsenate-Resistant Metallosphaera sedula Strains.</title>
        <authorList>
            <person name="Ai C."/>
            <person name="McCarthy S."/>
            <person name="Schackwitz W."/>
            <person name="Martin J."/>
            <person name="Lipzen A."/>
            <person name="Blum P."/>
        </authorList>
    </citation>
    <scope>NUCLEOTIDE SEQUENCE [LARGE SCALE GENOMIC DNA]</scope>
    <source>
        <strain evidence="11 17">ARS120-1</strain>
        <strain evidence="12 16">ARS120-2</strain>
        <strain evidence="9 19">ARS50-1</strain>
        <strain evidence="10 18">ARS50-2</strain>
    </source>
</reference>
<evidence type="ECO:0000256" key="4">
    <source>
        <dbReference type="ARBA" id="ARBA00022989"/>
    </source>
</evidence>
<dbReference type="GeneID" id="91756289"/>
<dbReference type="PANTHER" id="PTHR23511:SF34">
    <property type="entry name" value="SYNAPTIC VESICLE GLYCOPROTEIN 2"/>
    <property type="match status" value="1"/>
</dbReference>
<keyword evidence="5 6" id="KW-0472">Membrane</keyword>
<feature type="transmembrane region" description="Helical" evidence="6">
    <location>
        <begin position="331"/>
        <end position="351"/>
    </location>
</feature>
<dbReference type="GO" id="GO:0016020">
    <property type="term" value="C:membrane"/>
    <property type="evidence" value="ECO:0007669"/>
    <property type="project" value="UniProtKB-SubCell"/>
</dbReference>
<feature type="transmembrane region" description="Helical" evidence="6">
    <location>
        <begin position="381"/>
        <end position="405"/>
    </location>
</feature>
<evidence type="ECO:0000259" key="7">
    <source>
        <dbReference type="PROSITE" id="PS50850"/>
    </source>
</evidence>
<evidence type="ECO:0000313" key="15">
    <source>
        <dbReference type="Proteomes" id="UP000056255"/>
    </source>
</evidence>
<dbReference type="AlphaFoldDB" id="A0A088E6E7"/>
<evidence type="ECO:0000313" key="19">
    <source>
        <dbReference type="Proteomes" id="UP000068832"/>
    </source>
</evidence>
<dbReference type="Proteomes" id="UP000062398">
    <property type="component" value="Chromosome"/>
</dbReference>
<reference evidence="8 14" key="1">
    <citation type="journal article" date="2014" name="J. Bacteriol.">
        <title>Role of an Archaeal PitA Transporter in the Copper and Arsenic Resistance of Metallosphaera sedula, an Extreme Thermoacidophile.</title>
        <authorList>
            <person name="McCarthy S."/>
            <person name="Ai C."/>
            <person name="Wheaton G."/>
            <person name="Tevatia R."/>
            <person name="Eckrich V."/>
            <person name="Kelly R."/>
            <person name="Blum P."/>
        </authorList>
    </citation>
    <scope>NUCLEOTIDE SEQUENCE [LARGE SCALE GENOMIC DNA]</scope>
    <source>
        <strain evidence="8 14">CuR1</strain>
    </source>
</reference>
<dbReference type="InterPro" id="IPR005828">
    <property type="entry name" value="MFS_sugar_transport-like"/>
</dbReference>
<dbReference type="EMBL" id="CP012174">
    <property type="protein sequence ID" value="AKV79235.1"/>
    <property type="molecule type" value="Genomic_DNA"/>
</dbReference>
<feature type="domain" description="Major facilitator superfamily (MFS) profile" evidence="7">
    <location>
        <begin position="25"/>
        <end position="480"/>
    </location>
</feature>
<feature type="transmembrane region" description="Helical" evidence="6">
    <location>
        <begin position="99"/>
        <end position="116"/>
    </location>
</feature>
<dbReference type="Proteomes" id="UP000068832">
    <property type="component" value="Chromosome"/>
</dbReference>
<dbReference type="Proteomes" id="UP000056255">
    <property type="component" value="Chromosome"/>
</dbReference>
<evidence type="ECO:0000313" key="13">
    <source>
        <dbReference type="EMBL" id="AKV83717.1"/>
    </source>
</evidence>
<evidence type="ECO:0000313" key="14">
    <source>
        <dbReference type="Proteomes" id="UP000029084"/>
    </source>
</evidence>
<dbReference type="Proteomes" id="UP000062475">
    <property type="component" value="Chromosome"/>
</dbReference>
<dbReference type="Proteomes" id="UP000061362">
    <property type="component" value="Chromosome"/>
</dbReference>
<evidence type="ECO:0000313" key="8">
    <source>
        <dbReference type="EMBL" id="AIM27911.1"/>
    </source>
</evidence>
<evidence type="ECO:0000313" key="16">
    <source>
        <dbReference type="Proteomes" id="UP000061362"/>
    </source>
</evidence>
<dbReference type="EMBL" id="CP008822">
    <property type="protein sequence ID" value="AIM27911.1"/>
    <property type="molecule type" value="Genomic_DNA"/>
</dbReference>
<evidence type="ECO:0000313" key="18">
    <source>
        <dbReference type="Proteomes" id="UP000062475"/>
    </source>
</evidence>
<evidence type="ECO:0000256" key="2">
    <source>
        <dbReference type="ARBA" id="ARBA00022448"/>
    </source>
</evidence>
<evidence type="ECO:0000313" key="17">
    <source>
        <dbReference type="Proteomes" id="UP000062398"/>
    </source>
</evidence>
<dbReference type="RefSeq" id="WP_012021714.1">
    <property type="nucleotide sequence ID" value="NZ_AP019770.1"/>
</dbReference>
<feature type="transmembrane region" description="Helical" evidence="6">
    <location>
        <begin position="425"/>
        <end position="445"/>
    </location>
</feature>
<protein>
    <submittedName>
        <fullName evidence="9">MFS transporter</fullName>
    </submittedName>
    <submittedName>
        <fullName evidence="8">Major facilitator superfamily MFS_1</fullName>
    </submittedName>
</protein>
<feature type="transmembrane region" description="Helical" evidence="6">
    <location>
        <begin position="122"/>
        <end position="145"/>
    </location>
</feature>
<evidence type="ECO:0000256" key="5">
    <source>
        <dbReference type="ARBA" id="ARBA00023136"/>
    </source>
</evidence>
<dbReference type="GO" id="GO:0022857">
    <property type="term" value="F:transmembrane transporter activity"/>
    <property type="evidence" value="ECO:0007669"/>
    <property type="project" value="InterPro"/>
</dbReference>
<dbReference type="InterPro" id="IPR005829">
    <property type="entry name" value="Sugar_transporter_CS"/>
</dbReference>
<dbReference type="Gene3D" id="1.20.1250.20">
    <property type="entry name" value="MFS general substrate transporter like domains"/>
    <property type="match status" value="1"/>
</dbReference>
<dbReference type="OrthoDB" id="117970at2157"/>
<feature type="transmembrane region" description="Helical" evidence="6">
    <location>
        <begin position="157"/>
        <end position="179"/>
    </location>
</feature>
<evidence type="ECO:0000313" key="11">
    <source>
        <dbReference type="EMBL" id="AKV79235.1"/>
    </source>
</evidence>
<evidence type="ECO:0000256" key="6">
    <source>
        <dbReference type="SAM" id="Phobius"/>
    </source>
</evidence>
<dbReference type="PROSITE" id="PS00217">
    <property type="entry name" value="SUGAR_TRANSPORT_2"/>
    <property type="match status" value="1"/>
</dbReference>
<keyword evidence="2" id="KW-0813">Transport</keyword>
<dbReference type="SUPFAM" id="SSF103473">
    <property type="entry name" value="MFS general substrate transporter"/>
    <property type="match status" value="1"/>
</dbReference>
<dbReference type="Pfam" id="PF00083">
    <property type="entry name" value="Sugar_tr"/>
    <property type="match status" value="1"/>
</dbReference>